<comment type="caution">
    <text evidence="6">The sequence shown here is derived from an EMBL/GenBank/DDBJ whole genome shotgun (WGS) entry which is preliminary data.</text>
</comment>
<accession>A0A9X4NWW5</accession>
<dbReference type="Pfam" id="PF00126">
    <property type="entry name" value="HTH_1"/>
    <property type="match status" value="1"/>
</dbReference>
<dbReference type="PANTHER" id="PTHR30126">
    <property type="entry name" value="HTH-TYPE TRANSCRIPTIONAL REGULATOR"/>
    <property type="match status" value="1"/>
</dbReference>
<dbReference type="SUPFAM" id="SSF53850">
    <property type="entry name" value="Periplasmic binding protein-like II"/>
    <property type="match status" value="1"/>
</dbReference>
<evidence type="ECO:0000259" key="5">
    <source>
        <dbReference type="PROSITE" id="PS50931"/>
    </source>
</evidence>
<dbReference type="SUPFAM" id="SSF46785">
    <property type="entry name" value="Winged helix' DNA-binding domain"/>
    <property type="match status" value="1"/>
</dbReference>
<protein>
    <submittedName>
        <fullName evidence="6">LysR family transcriptional regulator</fullName>
    </submittedName>
</protein>
<dbReference type="EMBL" id="AOGK01000031">
    <property type="protein sequence ID" value="MDG5978131.1"/>
    <property type="molecule type" value="Genomic_DNA"/>
</dbReference>
<dbReference type="CDD" id="cd05466">
    <property type="entry name" value="PBP2_LTTR_substrate"/>
    <property type="match status" value="1"/>
</dbReference>
<dbReference type="Pfam" id="PF03466">
    <property type="entry name" value="LysR_substrate"/>
    <property type="match status" value="1"/>
</dbReference>
<dbReference type="AlphaFoldDB" id="A0A9X4NWW5"/>
<dbReference type="InterPro" id="IPR036388">
    <property type="entry name" value="WH-like_DNA-bd_sf"/>
</dbReference>
<keyword evidence="2" id="KW-0805">Transcription regulation</keyword>
<dbReference type="InterPro" id="IPR036390">
    <property type="entry name" value="WH_DNA-bd_sf"/>
</dbReference>
<dbReference type="PANTHER" id="PTHR30126:SF98">
    <property type="entry name" value="HTH-TYPE TRANSCRIPTIONAL ACTIVATOR BAUR"/>
    <property type="match status" value="1"/>
</dbReference>
<name>A0A9X4NWW5_9BURK</name>
<dbReference type="RefSeq" id="WP_068174550.1">
    <property type="nucleotide sequence ID" value="NZ_AOGK01000031.1"/>
</dbReference>
<evidence type="ECO:0000256" key="4">
    <source>
        <dbReference type="ARBA" id="ARBA00023163"/>
    </source>
</evidence>
<evidence type="ECO:0000256" key="2">
    <source>
        <dbReference type="ARBA" id="ARBA00023015"/>
    </source>
</evidence>
<dbReference type="Proteomes" id="UP001152876">
    <property type="component" value="Unassembled WGS sequence"/>
</dbReference>
<evidence type="ECO:0000313" key="6">
    <source>
        <dbReference type="EMBL" id="MDG5978131.1"/>
    </source>
</evidence>
<proteinExistence type="inferred from homology"/>
<keyword evidence="4" id="KW-0804">Transcription</keyword>
<dbReference type="GO" id="GO:0000976">
    <property type="term" value="F:transcription cis-regulatory region binding"/>
    <property type="evidence" value="ECO:0007669"/>
    <property type="project" value="TreeGrafter"/>
</dbReference>
<dbReference type="GO" id="GO:0003700">
    <property type="term" value="F:DNA-binding transcription factor activity"/>
    <property type="evidence" value="ECO:0007669"/>
    <property type="project" value="InterPro"/>
</dbReference>
<dbReference type="OrthoDB" id="8587655at2"/>
<sequence>MKVKHRAVLGQLGDVDIRLLRVFKAVVDCGGMASAELELNIAMSTISRHIKDLETRVGLVLCRRGRAGFALTPEGQQLYEATQRLLAATEGFRGSLHDIHQRLGGDLHVAVFEKTASNPAAHIPQALALLRERAPQVQLHLHVNGIAVIERGVMDGQFQLGIVPEHRRSDSLDYTPLFDENMLLYAGAGHPWFTAPPARADWRALRQQPLAALGYHSQNMELTHQRRLQRAATASDQEGVALLILSGHYLGFLPEHYAQGFVADGRLRAINPALLRYTCGYSAIVRRSPEALRVTHAFLDCLRELHPMAP</sequence>
<evidence type="ECO:0000256" key="1">
    <source>
        <dbReference type="ARBA" id="ARBA00009437"/>
    </source>
</evidence>
<evidence type="ECO:0000256" key="3">
    <source>
        <dbReference type="ARBA" id="ARBA00023125"/>
    </source>
</evidence>
<comment type="similarity">
    <text evidence="1">Belongs to the LysR transcriptional regulatory family.</text>
</comment>
<dbReference type="PROSITE" id="PS50931">
    <property type="entry name" value="HTH_LYSR"/>
    <property type="match status" value="1"/>
</dbReference>
<keyword evidence="7" id="KW-1185">Reference proteome</keyword>
<organism evidence="6 7">
    <name type="scientific">Hydrogenophaga taeniospiralis CCUG 15921</name>
    <dbReference type="NCBI Taxonomy" id="1281780"/>
    <lineage>
        <taxon>Bacteria</taxon>
        <taxon>Pseudomonadati</taxon>
        <taxon>Pseudomonadota</taxon>
        <taxon>Betaproteobacteria</taxon>
        <taxon>Burkholderiales</taxon>
        <taxon>Comamonadaceae</taxon>
        <taxon>Hydrogenophaga</taxon>
    </lineage>
</organism>
<dbReference type="InterPro" id="IPR005119">
    <property type="entry name" value="LysR_subst-bd"/>
</dbReference>
<reference evidence="6" key="1">
    <citation type="submission" date="2013-01" db="EMBL/GenBank/DDBJ databases">
        <title>Genome draft of Hydrogenophaga taeniospiralis 2K1.</title>
        <authorList>
            <person name="Gomila M."/>
            <person name="Lalucat J."/>
        </authorList>
    </citation>
    <scope>NUCLEOTIDE SEQUENCE</scope>
    <source>
        <strain evidence="6">CCUG 15921</strain>
    </source>
</reference>
<keyword evidence="3" id="KW-0238">DNA-binding</keyword>
<evidence type="ECO:0000313" key="7">
    <source>
        <dbReference type="Proteomes" id="UP001152876"/>
    </source>
</evidence>
<feature type="domain" description="HTH lysR-type" evidence="5">
    <location>
        <begin position="15"/>
        <end position="72"/>
    </location>
</feature>
<dbReference type="Gene3D" id="1.10.10.10">
    <property type="entry name" value="Winged helix-like DNA-binding domain superfamily/Winged helix DNA-binding domain"/>
    <property type="match status" value="1"/>
</dbReference>
<gene>
    <name evidence="6" type="ORF">H010_22954</name>
</gene>
<dbReference type="InterPro" id="IPR000847">
    <property type="entry name" value="LysR_HTH_N"/>
</dbReference>
<dbReference type="Gene3D" id="3.40.190.10">
    <property type="entry name" value="Periplasmic binding protein-like II"/>
    <property type="match status" value="2"/>
</dbReference>